<dbReference type="InterPro" id="IPR049790">
    <property type="entry name" value="Rv3655c/TadE"/>
</dbReference>
<comment type="caution">
    <text evidence="1">The sequence shown here is derived from an EMBL/GenBank/DDBJ whole genome shotgun (WGS) entry which is preliminary data.</text>
</comment>
<sequence length="110" mass="10846">MVTAEIATALPALALVLVAAVWTVVFASAQLRCADAAREAARAAARGETAAVVRQVAAETAPDGADISVDRTGGRVVVEVSAAIAMPGPVGDSVPAPTAQGRAVALTEIG</sequence>
<dbReference type="NCBIfam" id="NF041390">
    <property type="entry name" value="TadE_Rv3655c"/>
    <property type="match status" value="1"/>
</dbReference>
<protein>
    <recommendedName>
        <fullName evidence="3">TadE-like protein</fullName>
    </recommendedName>
</protein>
<gene>
    <name evidence="1" type="ORF">CLV30_104289</name>
</gene>
<evidence type="ECO:0000313" key="2">
    <source>
        <dbReference type="Proteomes" id="UP000243528"/>
    </source>
</evidence>
<accession>A0A2P8E7H7</accession>
<dbReference type="RefSeq" id="WP_106536752.1">
    <property type="nucleotide sequence ID" value="NZ_PYGE01000004.1"/>
</dbReference>
<keyword evidence="2" id="KW-1185">Reference proteome</keyword>
<name>A0A2P8E7H7_9ACTN</name>
<proteinExistence type="predicted"/>
<dbReference type="Proteomes" id="UP000243528">
    <property type="component" value="Unassembled WGS sequence"/>
</dbReference>
<dbReference type="EMBL" id="PYGE01000004">
    <property type="protein sequence ID" value="PSL05419.1"/>
    <property type="molecule type" value="Genomic_DNA"/>
</dbReference>
<reference evidence="1 2" key="1">
    <citation type="submission" date="2018-03" db="EMBL/GenBank/DDBJ databases">
        <title>Genomic Encyclopedia of Archaeal and Bacterial Type Strains, Phase II (KMG-II): from individual species to whole genera.</title>
        <authorList>
            <person name="Goeker M."/>
        </authorList>
    </citation>
    <scope>NUCLEOTIDE SEQUENCE [LARGE SCALE GENOMIC DNA]</scope>
    <source>
        <strain evidence="1 2">DSM 45211</strain>
    </source>
</reference>
<evidence type="ECO:0000313" key="1">
    <source>
        <dbReference type="EMBL" id="PSL05419.1"/>
    </source>
</evidence>
<dbReference type="OrthoDB" id="5192171at2"/>
<dbReference type="AlphaFoldDB" id="A0A2P8E7H7"/>
<organism evidence="1 2">
    <name type="scientific">Haloactinopolyspora alba</name>
    <dbReference type="NCBI Taxonomy" id="648780"/>
    <lineage>
        <taxon>Bacteria</taxon>
        <taxon>Bacillati</taxon>
        <taxon>Actinomycetota</taxon>
        <taxon>Actinomycetes</taxon>
        <taxon>Jiangellales</taxon>
        <taxon>Jiangellaceae</taxon>
        <taxon>Haloactinopolyspora</taxon>
    </lineage>
</organism>
<evidence type="ECO:0008006" key="3">
    <source>
        <dbReference type="Google" id="ProtNLM"/>
    </source>
</evidence>